<dbReference type="Gene3D" id="3.90.1570.10">
    <property type="entry name" value="tt1808, chain A"/>
    <property type="match status" value="1"/>
</dbReference>
<dbReference type="PANTHER" id="PTHR36558:SF1">
    <property type="entry name" value="RESTRICTION ENDONUCLEASE DOMAIN-CONTAINING PROTEIN-RELATED"/>
    <property type="match status" value="1"/>
</dbReference>
<gene>
    <name evidence="2" type="ORF">VPK24_06410</name>
</gene>
<dbReference type="RefSeq" id="WP_393011476.1">
    <property type="nucleotide sequence ID" value="NZ_JAZAQF010000031.1"/>
</dbReference>
<evidence type="ECO:0000313" key="3">
    <source>
        <dbReference type="Proteomes" id="UP001604335"/>
    </source>
</evidence>
<protein>
    <submittedName>
        <fullName evidence="2">Uma2 family endonuclease</fullName>
    </submittedName>
</protein>
<keyword evidence="3" id="KW-1185">Reference proteome</keyword>
<keyword evidence="2" id="KW-0540">Nuclease</keyword>
<proteinExistence type="predicted"/>
<accession>A0ABW7C7W8</accession>
<name>A0ABW7C7W8_9CYAN</name>
<keyword evidence="2" id="KW-0255">Endonuclease</keyword>
<dbReference type="Pfam" id="PF05685">
    <property type="entry name" value="Uma2"/>
    <property type="match status" value="1"/>
</dbReference>
<dbReference type="PANTHER" id="PTHR36558">
    <property type="entry name" value="GLR1098 PROTEIN"/>
    <property type="match status" value="1"/>
</dbReference>
<keyword evidence="2" id="KW-0378">Hydrolase</keyword>
<organism evidence="2 3">
    <name type="scientific">Limnothrix redekei LRLZ20PSL1</name>
    <dbReference type="NCBI Taxonomy" id="3112953"/>
    <lineage>
        <taxon>Bacteria</taxon>
        <taxon>Bacillati</taxon>
        <taxon>Cyanobacteriota</taxon>
        <taxon>Cyanophyceae</taxon>
        <taxon>Pseudanabaenales</taxon>
        <taxon>Pseudanabaenaceae</taxon>
        <taxon>Limnothrix</taxon>
    </lineage>
</organism>
<dbReference type="EMBL" id="JAZAQF010000031">
    <property type="protein sequence ID" value="MFG3817264.1"/>
    <property type="molecule type" value="Genomic_DNA"/>
</dbReference>
<dbReference type="SUPFAM" id="SSF52980">
    <property type="entry name" value="Restriction endonuclease-like"/>
    <property type="match status" value="1"/>
</dbReference>
<reference evidence="3" key="1">
    <citation type="journal article" date="2024" name="Algal Res.">
        <title>Biochemical, toxicological and genomic investigation of a high-biomass producing Limnothrix strain isolated from Italian shallow drinking water reservoir.</title>
        <authorList>
            <person name="Simonazzi M."/>
            <person name="Shishido T.K."/>
            <person name="Delbaje E."/>
            <person name="Wahlsten M."/>
            <person name="Fewer D.P."/>
            <person name="Sivonen K."/>
            <person name="Pezzolesi L."/>
            <person name="Pistocchi R."/>
        </authorList>
    </citation>
    <scope>NUCLEOTIDE SEQUENCE [LARGE SCALE GENOMIC DNA]</scope>
    <source>
        <strain evidence="3">LRLZ20PSL1</strain>
    </source>
</reference>
<evidence type="ECO:0000259" key="1">
    <source>
        <dbReference type="Pfam" id="PF05685"/>
    </source>
</evidence>
<dbReference type="InterPro" id="IPR008538">
    <property type="entry name" value="Uma2"/>
</dbReference>
<dbReference type="Proteomes" id="UP001604335">
    <property type="component" value="Unassembled WGS sequence"/>
</dbReference>
<evidence type="ECO:0000313" key="2">
    <source>
        <dbReference type="EMBL" id="MFG3817264.1"/>
    </source>
</evidence>
<dbReference type="InterPro" id="IPR011335">
    <property type="entry name" value="Restrct_endonuc-II-like"/>
</dbReference>
<dbReference type="InterPro" id="IPR012296">
    <property type="entry name" value="Nuclease_put_TT1808"/>
</dbReference>
<sequence>MIAQQDLYFLSPDDYLQQEAKSTQKHDYIDGEIVAMAGASSAHCTIVATLTALLLKSVRQQGCQLFTGDMKVRVDRHNCFYYPDLLVTCDPRDQNTDYYKCFPKLIIEVLSDSTELRDRGEKFFNYSALESLKEYVLISQDKMRVECFRRDDNNRWVLEWYGPGDRVFFQSIDWQGMINNLYEDVSLPG</sequence>
<comment type="caution">
    <text evidence="2">The sequence shown here is derived from an EMBL/GenBank/DDBJ whole genome shotgun (WGS) entry which is preliminary data.</text>
</comment>
<feature type="domain" description="Putative restriction endonuclease" evidence="1">
    <location>
        <begin position="13"/>
        <end position="161"/>
    </location>
</feature>
<dbReference type="CDD" id="cd06260">
    <property type="entry name" value="DUF820-like"/>
    <property type="match status" value="1"/>
</dbReference>
<dbReference type="GO" id="GO:0004519">
    <property type="term" value="F:endonuclease activity"/>
    <property type="evidence" value="ECO:0007669"/>
    <property type="project" value="UniProtKB-KW"/>
</dbReference>